<reference evidence="1 2" key="1">
    <citation type="journal article" date="2015" name="Genome Announc.">
        <title>Expanding the biotechnology potential of lactobacilli through comparative genomics of 213 strains and associated genera.</title>
        <authorList>
            <person name="Sun Z."/>
            <person name="Harris H.M."/>
            <person name="McCann A."/>
            <person name="Guo C."/>
            <person name="Argimon S."/>
            <person name="Zhang W."/>
            <person name="Yang X."/>
            <person name="Jeffery I.B."/>
            <person name="Cooney J.C."/>
            <person name="Kagawa T.F."/>
            <person name="Liu W."/>
            <person name="Song Y."/>
            <person name="Salvetti E."/>
            <person name="Wrobel A."/>
            <person name="Rasinkangas P."/>
            <person name="Parkhill J."/>
            <person name="Rea M.C."/>
            <person name="O'Sullivan O."/>
            <person name="Ritari J."/>
            <person name="Douillard F.P."/>
            <person name="Paul Ross R."/>
            <person name="Yang R."/>
            <person name="Briner A.E."/>
            <person name="Felis G.E."/>
            <person name="de Vos W.M."/>
            <person name="Barrangou R."/>
            <person name="Klaenhammer T.R."/>
            <person name="Caufield P.W."/>
            <person name="Cui Y."/>
            <person name="Zhang H."/>
            <person name="O'Toole P.W."/>
        </authorList>
    </citation>
    <scope>NUCLEOTIDE SEQUENCE [LARGE SCALE GENOMIC DNA]</scope>
    <source>
        <strain evidence="1 2">DSM 19284</strain>
    </source>
</reference>
<dbReference type="STRING" id="1293597.FC20_GL001768"/>
<comment type="caution">
    <text evidence="1">The sequence shown here is derived from an EMBL/GenBank/DDBJ whole genome shotgun (WGS) entry which is preliminary data.</text>
</comment>
<evidence type="ECO:0000313" key="2">
    <source>
        <dbReference type="Proteomes" id="UP000051074"/>
    </source>
</evidence>
<organism evidence="1 2">
    <name type="scientific">Lactobacillus equicursoris DSM 19284 = JCM 14600 = CIP 110162</name>
    <dbReference type="NCBI Taxonomy" id="1293597"/>
    <lineage>
        <taxon>Bacteria</taxon>
        <taxon>Bacillati</taxon>
        <taxon>Bacillota</taxon>
        <taxon>Bacilli</taxon>
        <taxon>Lactobacillales</taxon>
        <taxon>Lactobacillaceae</taxon>
        <taxon>Lactobacillus</taxon>
    </lineage>
</organism>
<sequence length="192" mass="21400">MERKTNMKKYIAKIEPLNALKIGYEAHGQAEFTVEGNNLHIKVEMFDTPENIEHWEHFHGFPDGKEASVPTIEQDTNLDGYIDLIETEPVSGTTMVPFDDAPHEMNIPHDGYPVADANGHYEYEKDVPLDKLQAKFKEAFGSEDLQLDKRVVYVHGIPDSLALPDTVAGEVMCYSANTTLPIAAGKIEAAQD</sequence>
<proteinExistence type="predicted"/>
<accession>A0A0R1M4K9</accession>
<dbReference type="Proteomes" id="UP000051074">
    <property type="component" value="Unassembled WGS sequence"/>
</dbReference>
<keyword evidence="2" id="KW-1185">Reference proteome</keyword>
<dbReference type="PATRIC" id="fig|1293597.4.peg.1886"/>
<name>A0A0R1M4K9_9LACO</name>
<evidence type="ECO:0000313" key="1">
    <source>
        <dbReference type="EMBL" id="KRL02942.1"/>
    </source>
</evidence>
<gene>
    <name evidence="1" type="ORF">FC20_GL001768</name>
</gene>
<dbReference type="AlphaFoldDB" id="A0A0R1M4K9"/>
<protein>
    <submittedName>
        <fullName evidence="1">Uncharacterized protein</fullName>
    </submittedName>
</protein>
<dbReference type="EMBL" id="AZDU01000008">
    <property type="protein sequence ID" value="KRL02942.1"/>
    <property type="molecule type" value="Genomic_DNA"/>
</dbReference>
<dbReference type="eggNOG" id="ENOG503354X">
    <property type="taxonomic scope" value="Bacteria"/>
</dbReference>